<protein>
    <submittedName>
        <fullName evidence="2">RidA family protein</fullName>
    </submittedName>
</protein>
<dbReference type="NCBIfam" id="TIGR00004">
    <property type="entry name" value="Rid family detoxifying hydrolase"/>
    <property type="match status" value="1"/>
</dbReference>
<dbReference type="InterPro" id="IPR019897">
    <property type="entry name" value="RidA_CS"/>
</dbReference>
<dbReference type="SUPFAM" id="SSF55298">
    <property type="entry name" value="YjgF-like"/>
    <property type="match status" value="1"/>
</dbReference>
<evidence type="ECO:0000313" key="2">
    <source>
        <dbReference type="EMBL" id="MBC8176681.1"/>
    </source>
</evidence>
<gene>
    <name evidence="2" type="ORF">H8E19_04685</name>
</gene>
<proteinExistence type="inferred from homology"/>
<dbReference type="Gene3D" id="3.30.1330.40">
    <property type="entry name" value="RutC-like"/>
    <property type="match status" value="1"/>
</dbReference>
<reference evidence="2 3" key="1">
    <citation type="submission" date="2020-08" db="EMBL/GenBank/DDBJ databases">
        <title>Bridging the membrane lipid divide: bacteria of the FCB group superphylum have the potential to synthesize archaeal ether lipids.</title>
        <authorList>
            <person name="Villanueva L."/>
            <person name="Von Meijenfeldt F.A.B."/>
            <person name="Westbye A.B."/>
            <person name="Yadav S."/>
            <person name="Hopmans E.C."/>
            <person name="Dutilh B.E."/>
            <person name="Sinninghe Damste J.S."/>
        </authorList>
    </citation>
    <scope>NUCLEOTIDE SEQUENCE [LARGE SCALE GENOMIC DNA]</scope>
    <source>
        <strain evidence="2">NIOZ-UU27</strain>
    </source>
</reference>
<dbReference type="GO" id="GO:0005829">
    <property type="term" value="C:cytosol"/>
    <property type="evidence" value="ECO:0007669"/>
    <property type="project" value="TreeGrafter"/>
</dbReference>
<dbReference type="GO" id="GO:0019239">
    <property type="term" value="F:deaminase activity"/>
    <property type="evidence" value="ECO:0007669"/>
    <property type="project" value="TreeGrafter"/>
</dbReference>
<dbReference type="CDD" id="cd00448">
    <property type="entry name" value="YjgF_YER057c_UK114_family"/>
    <property type="match status" value="1"/>
</dbReference>
<comment type="similarity">
    <text evidence="1">Belongs to the RutC family.</text>
</comment>
<organism evidence="2 3">
    <name type="scientific">Candidatus Desulfacyla euxinica</name>
    <dbReference type="NCBI Taxonomy" id="2841693"/>
    <lineage>
        <taxon>Bacteria</taxon>
        <taxon>Deltaproteobacteria</taxon>
        <taxon>Candidatus Desulfacyla</taxon>
    </lineage>
</organism>
<dbReference type="Proteomes" id="UP000650524">
    <property type="component" value="Unassembled WGS sequence"/>
</dbReference>
<sequence>MKKVIKSDKAPEALGPYSQAIQAGDYLFTSGQVAIDPATGKLVNGGIREQARQVMENLNAVLESAGADFSRVVKATVYLADINDFAEFNGLYGEYFASDPPARSAFQVAALPLGAMVEIEMVAFMG</sequence>
<evidence type="ECO:0000256" key="1">
    <source>
        <dbReference type="ARBA" id="ARBA00010552"/>
    </source>
</evidence>
<name>A0A8J6MYV6_9DELT</name>
<dbReference type="InterPro" id="IPR035959">
    <property type="entry name" value="RutC-like_sf"/>
</dbReference>
<dbReference type="PROSITE" id="PS01094">
    <property type="entry name" value="UPF0076"/>
    <property type="match status" value="1"/>
</dbReference>
<dbReference type="Pfam" id="PF01042">
    <property type="entry name" value="Ribonuc_L-PSP"/>
    <property type="match status" value="1"/>
</dbReference>
<dbReference type="InterPro" id="IPR006056">
    <property type="entry name" value="RidA"/>
</dbReference>
<dbReference type="AlphaFoldDB" id="A0A8J6MYV6"/>
<dbReference type="InterPro" id="IPR006175">
    <property type="entry name" value="YjgF/YER057c/UK114"/>
</dbReference>
<dbReference type="EMBL" id="JACNJD010000154">
    <property type="protein sequence ID" value="MBC8176681.1"/>
    <property type="molecule type" value="Genomic_DNA"/>
</dbReference>
<accession>A0A8J6MYV6</accession>
<comment type="caution">
    <text evidence="2">The sequence shown here is derived from an EMBL/GenBank/DDBJ whole genome shotgun (WGS) entry which is preliminary data.</text>
</comment>
<dbReference type="PANTHER" id="PTHR11803:SF58">
    <property type="entry name" value="PROTEIN HMF1-RELATED"/>
    <property type="match status" value="1"/>
</dbReference>
<dbReference type="FunFam" id="3.30.1330.40:FF:000001">
    <property type="entry name" value="L-PSP family endoribonuclease"/>
    <property type="match status" value="1"/>
</dbReference>
<dbReference type="PANTHER" id="PTHR11803">
    <property type="entry name" value="2-IMINOBUTANOATE/2-IMINOPROPANOATE DEAMINASE RIDA"/>
    <property type="match status" value="1"/>
</dbReference>
<evidence type="ECO:0000313" key="3">
    <source>
        <dbReference type="Proteomes" id="UP000650524"/>
    </source>
</evidence>